<dbReference type="InterPro" id="IPR010140">
    <property type="entry name" value="Histidinol_P_phosphatase_HisJ"/>
</dbReference>
<feature type="domain" description="PHP" evidence="9">
    <location>
        <begin position="4"/>
        <end position="245"/>
    </location>
</feature>
<evidence type="ECO:0000256" key="6">
    <source>
        <dbReference type="ARBA" id="ARBA00023102"/>
    </source>
</evidence>
<dbReference type="FunFam" id="3.20.20.140:FF:000088">
    <property type="entry name" value="Histidinol-phosphatase"/>
    <property type="match status" value="1"/>
</dbReference>
<dbReference type="GO" id="GO:0000105">
    <property type="term" value="P:L-histidine biosynthetic process"/>
    <property type="evidence" value="ECO:0007669"/>
    <property type="project" value="UniProtKB-UniRule"/>
</dbReference>
<evidence type="ECO:0000259" key="9">
    <source>
        <dbReference type="Pfam" id="PF02811"/>
    </source>
</evidence>
<evidence type="ECO:0000256" key="5">
    <source>
        <dbReference type="ARBA" id="ARBA00022801"/>
    </source>
</evidence>
<keyword evidence="5 8" id="KW-0378">Hydrolase</keyword>
<reference evidence="10 11" key="1">
    <citation type="journal article" date="2007" name="Proc. Natl. Acad. Sci. U.S.A.">
        <title>Independent sorting-out of thousands of duplicated gene pairs in two yeast species descended from a whole-genome duplication.</title>
        <authorList>
            <person name="Scannell D.R."/>
            <person name="Frank A.C."/>
            <person name="Conant G.C."/>
            <person name="Byrne K.P."/>
            <person name="Woolfit M."/>
            <person name="Wolfe K.H."/>
        </authorList>
    </citation>
    <scope>NUCLEOTIDE SEQUENCE [LARGE SCALE GENOMIC DNA]</scope>
    <source>
        <strain evidence="11">ATCC 22028 / DSM 70294 / BCRC 21397 / CBS 2163 / NBRC 10782 / NRRL Y-8283 / UCD 57-17</strain>
    </source>
</reference>
<dbReference type="PANTHER" id="PTHR21039">
    <property type="entry name" value="HISTIDINOL PHOSPHATASE-RELATED"/>
    <property type="match status" value="1"/>
</dbReference>
<organism evidence="11">
    <name type="scientific">Vanderwaltozyma polyspora (strain ATCC 22028 / DSM 70294 / BCRC 21397 / CBS 2163 / NBRC 10782 / NRRL Y-8283 / UCD 57-17)</name>
    <name type="common">Kluyveromyces polysporus</name>
    <dbReference type="NCBI Taxonomy" id="436907"/>
    <lineage>
        <taxon>Eukaryota</taxon>
        <taxon>Fungi</taxon>
        <taxon>Dikarya</taxon>
        <taxon>Ascomycota</taxon>
        <taxon>Saccharomycotina</taxon>
        <taxon>Saccharomycetes</taxon>
        <taxon>Saccharomycetales</taxon>
        <taxon>Saccharomycetaceae</taxon>
        <taxon>Vanderwaltozyma</taxon>
    </lineage>
</organism>
<dbReference type="RefSeq" id="XP_001647448.1">
    <property type="nucleotide sequence ID" value="XM_001647398.1"/>
</dbReference>
<evidence type="ECO:0000313" key="10">
    <source>
        <dbReference type="EMBL" id="EDO19590.1"/>
    </source>
</evidence>
<dbReference type="InParanoid" id="A7TDX0"/>
<keyword evidence="4 8" id="KW-0028">Amino-acid biosynthesis</keyword>
<dbReference type="HOGENOM" id="CLU_054611_0_1_1"/>
<comment type="catalytic activity">
    <reaction evidence="7 8">
        <text>L-histidinol phosphate + H2O = L-histidinol + phosphate</text>
        <dbReference type="Rhea" id="RHEA:14465"/>
        <dbReference type="ChEBI" id="CHEBI:15377"/>
        <dbReference type="ChEBI" id="CHEBI:43474"/>
        <dbReference type="ChEBI" id="CHEBI:57699"/>
        <dbReference type="ChEBI" id="CHEBI:57980"/>
        <dbReference type="EC" id="3.1.3.15"/>
    </reaction>
</comment>
<evidence type="ECO:0000256" key="8">
    <source>
        <dbReference type="RuleBase" id="RU366003"/>
    </source>
</evidence>
<dbReference type="KEGG" id="vpo:Kpol_1018p127"/>
<dbReference type="GO" id="GO:0005737">
    <property type="term" value="C:cytoplasm"/>
    <property type="evidence" value="ECO:0007669"/>
    <property type="project" value="TreeGrafter"/>
</dbReference>
<accession>A7TDX0</accession>
<dbReference type="FunCoup" id="A7TDX0">
    <property type="interactions" value="128"/>
</dbReference>
<protein>
    <recommendedName>
        <fullName evidence="3 8">Histidinol-phosphatase</fullName>
        <shortName evidence="8">HolPase</shortName>
        <ecNumber evidence="3 8">3.1.3.15</ecNumber>
    </recommendedName>
</protein>
<dbReference type="InterPro" id="IPR016195">
    <property type="entry name" value="Pol/histidinol_Pase-like"/>
</dbReference>
<dbReference type="AlphaFoldDB" id="A7TDX0"/>
<dbReference type="STRING" id="436907.A7TDX0"/>
<dbReference type="eggNOG" id="ENOG502RXUQ">
    <property type="taxonomic scope" value="Eukaryota"/>
</dbReference>
<comment type="pathway">
    <text evidence="1 8">Amino-acid biosynthesis; L-histidine biosynthesis; L-histidine from 5-phospho-alpha-D-ribose 1-diphosphate: step 8/9.</text>
</comment>
<dbReference type="GO" id="GO:0004401">
    <property type="term" value="F:histidinol-phosphatase activity"/>
    <property type="evidence" value="ECO:0007669"/>
    <property type="project" value="UniProtKB-UniRule"/>
</dbReference>
<evidence type="ECO:0000256" key="7">
    <source>
        <dbReference type="ARBA" id="ARBA00049158"/>
    </source>
</evidence>
<evidence type="ECO:0000256" key="4">
    <source>
        <dbReference type="ARBA" id="ARBA00022605"/>
    </source>
</evidence>
<dbReference type="Pfam" id="PF02811">
    <property type="entry name" value="PHP"/>
    <property type="match status" value="1"/>
</dbReference>
<evidence type="ECO:0000256" key="3">
    <source>
        <dbReference type="ARBA" id="ARBA00013085"/>
    </source>
</evidence>
<dbReference type="InterPro" id="IPR004013">
    <property type="entry name" value="PHP_dom"/>
</dbReference>
<sequence>MHSHHSHSGDYVAHGVDKLEDMVSRTIELEFQIYCLTEHMPRINSKFLYPEETSSTKNDTESLEKLQDNFSKFLRHASEIKERNSSKPTAFIIGTEIEGCDIEHIDYAKTILEKHKDTIKFAVGSIHHVNSIPIDFDQKNWNKALSSSKNNIKNFLLDYYELQYIMLQKLKPLVVGHFDLYKLLIPSDLKINIHTGDIAYDDDDVNNMMISDIELENNWEIVQATIIRNLKYINSYGGLIEINTSALRKNLSEPYPGSIICKLVKEHCQGRFVLSDDAHAISHIGTNYKKALEYMTDTIHLDEIYHLEETSNGEIKVVSQPLTEFSRSNFWNNLD</sequence>
<evidence type="ECO:0000256" key="1">
    <source>
        <dbReference type="ARBA" id="ARBA00004970"/>
    </source>
</evidence>
<keyword evidence="11" id="KW-1185">Reference proteome</keyword>
<name>A7TDX0_VANPO</name>
<dbReference type="OMA" id="DYDRPMY"/>
<dbReference type="OrthoDB" id="5957391at2759"/>
<gene>
    <name evidence="10" type="ORF">Kpol_1018p127</name>
</gene>
<keyword evidence="6 8" id="KW-0368">Histidine biosynthesis</keyword>
<dbReference type="PhylomeDB" id="A7TDX0"/>
<comment type="similarity">
    <text evidence="2 8">Belongs to the PHP hydrolase family. HisK subfamily.</text>
</comment>
<dbReference type="EMBL" id="DS480378">
    <property type="protein sequence ID" value="EDO19590.1"/>
    <property type="molecule type" value="Genomic_DNA"/>
</dbReference>
<dbReference type="Gene3D" id="3.20.20.140">
    <property type="entry name" value="Metal-dependent hydrolases"/>
    <property type="match status" value="1"/>
</dbReference>
<evidence type="ECO:0000256" key="2">
    <source>
        <dbReference type="ARBA" id="ARBA00009152"/>
    </source>
</evidence>
<dbReference type="UniPathway" id="UPA00031">
    <property type="reaction ID" value="UER00013"/>
</dbReference>
<dbReference type="EC" id="3.1.3.15" evidence="3 8"/>
<dbReference type="GeneID" id="5547952"/>
<dbReference type="PANTHER" id="PTHR21039:SF0">
    <property type="entry name" value="HISTIDINOL-PHOSPHATASE"/>
    <property type="match status" value="1"/>
</dbReference>
<dbReference type="SUPFAM" id="SSF89550">
    <property type="entry name" value="PHP domain-like"/>
    <property type="match status" value="1"/>
</dbReference>
<proteinExistence type="inferred from homology"/>
<dbReference type="Proteomes" id="UP000000267">
    <property type="component" value="Unassembled WGS sequence"/>
</dbReference>
<dbReference type="NCBIfam" id="TIGR01856">
    <property type="entry name" value="hisJ_fam"/>
    <property type="match status" value="1"/>
</dbReference>
<evidence type="ECO:0000313" key="11">
    <source>
        <dbReference type="Proteomes" id="UP000000267"/>
    </source>
</evidence>